<gene>
    <name evidence="2" type="ORF">FSC09_15115</name>
</gene>
<feature type="domain" description="JmjC" evidence="1">
    <location>
        <begin position="125"/>
        <end position="281"/>
    </location>
</feature>
<evidence type="ECO:0000313" key="3">
    <source>
        <dbReference type="Proteomes" id="UP000503440"/>
    </source>
</evidence>
<protein>
    <recommendedName>
        <fullName evidence="1">JmjC domain-containing protein</fullName>
    </recommendedName>
</protein>
<evidence type="ECO:0000313" key="2">
    <source>
        <dbReference type="EMBL" id="QIC71723.1"/>
    </source>
</evidence>
<proteinExistence type="predicted"/>
<accession>A0A6C0Y6I1</accession>
<reference evidence="2 3" key="1">
    <citation type="submission" date="2019-09" db="EMBL/GenBank/DDBJ databases">
        <title>Non-baumannii Acinetobacter spp. carrying blaNDM-1 isolated in China.</title>
        <authorList>
            <person name="Cui C."/>
            <person name="Chen C."/>
            <person name="Sun J."/>
            <person name="Liu Y."/>
        </authorList>
    </citation>
    <scope>NUCLEOTIDE SEQUENCE [LARGE SCALE GENOMIC DNA]</scope>
    <source>
        <strain evidence="2 3">B18</strain>
        <plasmid evidence="3">pb18-1</plasmid>
    </source>
</reference>
<evidence type="ECO:0000259" key="1">
    <source>
        <dbReference type="PROSITE" id="PS51184"/>
    </source>
</evidence>
<dbReference type="Proteomes" id="UP000503440">
    <property type="component" value="Plasmid pB18-1"/>
</dbReference>
<dbReference type="SUPFAM" id="SSF51197">
    <property type="entry name" value="Clavaminate synthase-like"/>
    <property type="match status" value="1"/>
</dbReference>
<dbReference type="Gene3D" id="2.60.120.650">
    <property type="entry name" value="Cupin"/>
    <property type="match status" value="1"/>
</dbReference>
<dbReference type="AlphaFoldDB" id="A0A6C0Y6I1"/>
<organism evidence="2 3">
    <name type="scientific">Acinetobacter indicus</name>
    <dbReference type="NCBI Taxonomy" id="756892"/>
    <lineage>
        <taxon>Bacteria</taxon>
        <taxon>Pseudomonadati</taxon>
        <taxon>Pseudomonadota</taxon>
        <taxon>Gammaproteobacteria</taxon>
        <taxon>Moraxellales</taxon>
        <taxon>Moraxellaceae</taxon>
        <taxon>Acinetobacter</taxon>
    </lineage>
</organism>
<dbReference type="PROSITE" id="PS51184">
    <property type="entry name" value="JMJC"/>
    <property type="match status" value="1"/>
</dbReference>
<dbReference type="RefSeq" id="WP_163146380.1">
    <property type="nucleotide sequence ID" value="NZ_CP044456.1"/>
</dbReference>
<geneLocation type="plasmid" evidence="3">
    <name>pb18-1</name>
</geneLocation>
<name>A0A6C0Y6I1_9GAMM</name>
<dbReference type="InterPro" id="IPR003347">
    <property type="entry name" value="JmjC_dom"/>
</dbReference>
<dbReference type="EMBL" id="CP044456">
    <property type="protein sequence ID" value="QIC71723.1"/>
    <property type="molecule type" value="Genomic_DNA"/>
</dbReference>
<sequence>MLDNQKHQYLNIVDHNFHNGKITLELLEAATEGFTKPALFRKLAPIDPKLKTEEFFQQIDGDLQLQWRTKSSDSAVTMRGEDGESDYNYVTGKIGTGKEFLDDLFSKKLDVYSHLGTISSGYSDPYPWGKLAFNKVKESIFSNSWFDVPNWVVTGHIFLGNSTQEYGEPSNGAVGSDWHMFPTLNIFVMVAGEKKWSTRPPEIGDQYEDYDLMFSSSSGREAPGADFEADTFTLQPGDVLINPPFEWHKVLNAKGLSIGAAFRVIDKTYLKQLEDRKNLDLNRVDIEADFANNEELAHFLTSVSYASKDLKRSQMLLNDIEYAYLRKKGSVNSIEIGHK</sequence>
<keyword evidence="2" id="KW-0614">Plasmid</keyword>